<gene>
    <name evidence="7" type="primary">pyrE</name>
    <name evidence="9" type="ORF">I0Q91_01030</name>
</gene>
<evidence type="ECO:0000256" key="5">
    <source>
        <dbReference type="ARBA" id="ARBA00022842"/>
    </source>
</evidence>
<evidence type="ECO:0000256" key="7">
    <source>
        <dbReference type="HAMAP-Rule" id="MF_01208"/>
    </source>
</evidence>
<dbReference type="AlphaFoldDB" id="A0A931ASI1"/>
<dbReference type="InterPro" id="IPR023031">
    <property type="entry name" value="OPRT"/>
</dbReference>
<dbReference type="InterPro" id="IPR029057">
    <property type="entry name" value="PRTase-like"/>
</dbReference>
<comment type="caution">
    <text evidence="9">The sequence shown here is derived from an EMBL/GenBank/DDBJ whole genome shotgun (WGS) entry which is preliminary data.</text>
</comment>
<keyword evidence="3 7" id="KW-0328">Glycosyltransferase</keyword>
<dbReference type="InterPro" id="IPR000836">
    <property type="entry name" value="PRTase_dom"/>
</dbReference>
<dbReference type="Gene3D" id="3.40.50.2020">
    <property type="match status" value="1"/>
</dbReference>
<evidence type="ECO:0000256" key="1">
    <source>
        <dbReference type="ARBA" id="ARBA00004889"/>
    </source>
</evidence>
<keyword evidence="6 7" id="KW-0665">Pyrimidine biosynthesis</keyword>
<feature type="binding site" evidence="7">
    <location>
        <position position="92"/>
    </location>
    <ligand>
        <name>5-phospho-alpha-D-ribose 1-diphosphate</name>
        <dbReference type="ChEBI" id="CHEBI:58017"/>
        <note>ligand shared between dimeric partners</note>
    </ligand>
</feature>
<protein>
    <recommendedName>
        <fullName evidence="2 7">Orotate phosphoribosyltransferase</fullName>
        <shortName evidence="7">OPRT</shortName>
        <shortName evidence="7">OPRTase</shortName>
        <ecNumber evidence="2 7">2.4.2.10</ecNumber>
    </recommendedName>
</protein>
<accession>A0A931ASI1</accession>
<feature type="binding site" description="in other chain" evidence="7">
    <location>
        <position position="93"/>
    </location>
    <ligand>
        <name>5-phospho-alpha-D-ribose 1-diphosphate</name>
        <dbReference type="ChEBI" id="CHEBI:58017"/>
        <note>ligand shared between dimeric partners</note>
    </ligand>
</feature>
<evidence type="ECO:0000256" key="6">
    <source>
        <dbReference type="ARBA" id="ARBA00022975"/>
    </source>
</evidence>
<dbReference type="GO" id="GO:0000287">
    <property type="term" value="F:magnesium ion binding"/>
    <property type="evidence" value="ECO:0007669"/>
    <property type="project" value="UniProtKB-UniRule"/>
</dbReference>
<feature type="binding site" description="in other chain" evidence="7">
    <location>
        <begin position="115"/>
        <end position="123"/>
    </location>
    <ligand>
        <name>5-phospho-alpha-D-ribose 1-diphosphate</name>
        <dbReference type="ChEBI" id="CHEBI:58017"/>
        <note>ligand shared between dimeric partners</note>
    </ligand>
</feature>
<comment type="subunit">
    <text evidence="7">Homodimer.</text>
</comment>
<evidence type="ECO:0000259" key="8">
    <source>
        <dbReference type="Pfam" id="PF00156"/>
    </source>
</evidence>
<evidence type="ECO:0000256" key="3">
    <source>
        <dbReference type="ARBA" id="ARBA00022676"/>
    </source>
</evidence>
<dbReference type="HAMAP" id="MF_01208">
    <property type="entry name" value="PyrE"/>
    <property type="match status" value="1"/>
</dbReference>
<comment type="caution">
    <text evidence="7">Lacks conserved residue(s) required for the propagation of feature annotation.</text>
</comment>
<dbReference type="GO" id="GO:0004588">
    <property type="term" value="F:orotate phosphoribosyltransferase activity"/>
    <property type="evidence" value="ECO:0007669"/>
    <property type="project" value="UniProtKB-UniRule"/>
</dbReference>
<comment type="function">
    <text evidence="7">Catalyzes the transfer of a ribosyl phosphate group from 5-phosphoribose 1-diphosphate to orotate, leading to the formation of orotidine monophosphate (OMP).</text>
</comment>
<dbReference type="GO" id="GO:0044205">
    <property type="term" value="P:'de novo' UMP biosynthetic process"/>
    <property type="evidence" value="ECO:0007669"/>
    <property type="project" value="UniProtKB-UniRule"/>
</dbReference>
<evidence type="ECO:0000256" key="2">
    <source>
        <dbReference type="ARBA" id="ARBA00011971"/>
    </source>
</evidence>
<feature type="binding site" evidence="7">
    <location>
        <position position="119"/>
    </location>
    <ligand>
        <name>orotate</name>
        <dbReference type="ChEBI" id="CHEBI:30839"/>
    </ligand>
</feature>
<comment type="similarity">
    <text evidence="7">Belongs to the purine/pyrimidine phosphoribosyltransferase family. PyrE subfamily.</text>
</comment>
<dbReference type="PANTHER" id="PTHR19278">
    <property type="entry name" value="OROTATE PHOSPHORIBOSYLTRANSFERASE"/>
    <property type="match status" value="1"/>
</dbReference>
<keyword evidence="10" id="KW-1185">Reference proteome</keyword>
<evidence type="ECO:0000313" key="10">
    <source>
        <dbReference type="Proteomes" id="UP000621436"/>
    </source>
</evidence>
<dbReference type="EMBL" id="JADPIE010000001">
    <property type="protein sequence ID" value="MBF8435650.1"/>
    <property type="molecule type" value="Genomic_DNA"/>
</dbReference>
<dbReference type="InterPro" id="IPR006273">
    <property type="entry name" value="Orotate_PRibTrfase_bac"/>
</dbReference>
<reference evidence="9" key="1">
    <citation type="submission" date="2020-11" db="EMBL/GenBank/DDBJ databases">
        <title>Halonatronomonas betainensis gen. nov., sp. nov. a novel haloalkaliphilic representative of the family Halanaerobiacae capable of betaine degradation.</title>
        <authorList>
            <person name="Boltyanskaya Y."/>
            <person name="Kevbrin V."/>
            <person name="Detkova E."/>
            <person name="Grouzdev D.S."/>
            <person name="Koziaeva V."/>
            <person name="Zhilina T."/>
        </authorList>
    </citation>
    <scope>NUCLEOTIDE SEQUENCE</scope>
    <source>
        <strain evidence="9">Z-7014</strain>
    </source>
</reference>
<dbReference type="GO" id="GO:0019856">
    <property type="term" value="P:pyrimidine nucleobase biosynthetic process"/>
    <property type="evidence" value="ECO:0007669"/>
    <property type="project" value="InterPro"/>
</dbReference>
<name>A0A931ASI1_9FIRM</name>
<dbReference type="Proteomes" id="UP000621436">
    <property type="component" value="Unassembled WGS sequence"/>
</dbReference>
<dbReference type="Pfam" id="PF00156">
    <property type="entry name" value="Pribosyltran"/>
    <property type="match status" value="1"/>
</dbReference>
<evidence type="ECO:0000313" key="9">
    <source>
        <dbReference type="EMBL" id="MBF8435650.1"/>
    </source>
</evidence>
<dbReference type="PANTHER" id="PTHR19278:SF9">
    <property type="entry name" value="URIDINE 5'-MONOPHOSPHATE SYNTHASE"/>
    <property type="match status" value="1"/>
</dbReference>
<sequence length="191" mass="21244">MINQKEVIKILKESEALLEGHFLLSSGRHAESYIQCAQVLQYPWYTKELAEGIADIWSEYQPEIVIGPAMGGVVLSYAVGQALNRPAIFSERKDGEMKFRRGFNLEKGQRVLVVEDVVTTGGSVKELLKIIEETGAEIIGISSIVDRSNGKVDFKYPFQPLLQLEVPSYDEKDCPICKEGKIAPSKPGSRN</sequence>
<organism evidence="9 10">
    <name type="scientific">Halonatronomonas betaini</name>
    <dbReference type="NCBI Taxonomy" id="2778430"/>
    <lineage>
        <taxon>Bacteria</taxon>
        <taxon>Bacillati</taxon>
        <taxon>Bacillota</taxon>
        <taxon>Clostridia</taxon>
        <taxon>Halanaerobiales</taxon>
        <taxon>Halarsenatibacteraceae</taxon>
        <taxon>Halonatronomonas</taxon>
    </lineage>
</organism>
<dbReference type="SUPFAM" id="SSF53271">
    <property type="entry name" value="PRTase-like"/>
    <property type="match status" value="1"/>
</dbReference>
<evidence type="ECO:0000256" key="4">
    <source>
        <dbReference type="ARBA" id="ARBA00022679"/>
    </source>
</evidence>
<comment type="pathway">
    <text evidence="1 7">Pyrimidine metabolism; UMP biosynthesis via de novo pathway; UMP from orotate: step 1/2.</text>
</comment>
<proteinExistence type="inferred from homology"/>
<dbReference type="CDD" id="cd06223">
    <property type="entry name" value="PRTases_typeI"/>
    <property type="match status" value="1"/>
</dbReference>
<feature type="binding site" evidence="7">
    <location>
        <position position="147"/>
    </location>
    <ligand>
        <name>orotate</name>
        <dbReference type="ChEBI" id="CHEBI:30839"/>
    </ligand>
</feature>
<dbReference type="RefSeq" id="WP_270452293.1">
    <property type="nucleotide sequence ID" value="NZ_JADPIE010000001.1"/>
</dbReference>
<keyword evidence="4 7" id="KW-0808">Transferase</keyword>
<comment type="catalytic activity">
    <reaction evidence="7">
        <text>orotidine 5'-phosphate + diphosphate = orotate + 5-phospho-alpha-D-ribose 1-diphosphate</text>
        <dbReference type="Rhea" id="RHEA:10380"/>
        <dbReference type="ChEBI" id="CHEBI:30839"/>
        <dbReference type="ChEBI" id="CHEBI:33019"/>
        <dbReference type="ChEBI" id="CHEBI:57538"/>
        <dbReference type="ChEBI" id="CHEBI:58017"/>
        <dbReference type="EC" id="2.4.2.10"/>
    </reaction>
</comment>
<dbReference type="NCBIfam" id="TIGR01367">
    <property type="entry name" value="pyrE_Therm"/>
    <property type="match status" value="1"/>
</dbReference>
<comment type="cofactor">
    <cofactor evidence="7">
        <name>Mg(2+)</name>
        <dbReference type="ChEBI" id="CHEBI:18420"/>
    </cofactor>
</comment>
<dbReference type="EC" id="2.4.2.10" evidence="2 7"/>
<keyword evidence="5 7" id="KW-0460">Magnesium</keyword>
<feature type="domain" description="Phosphoribosyltransferase" evidence="8">
    <location>
        <begin position="47"/>
        <end position="153"/>
    </location>
</feature>